<dbReference type="AlphaFoldDB" id="A0A5C7SP12"/>
<name>A0A5C7SP12_THASP</name>
<evidence type="ECO:0000313" key="1">
    <source>
        <dbReference type="EMBL" id="TXH84806.1"/>
    </source>
</evidence>
<gene>
    <name evidence="1" type="ORF">E6Q80_10750</name>
</gene>
<dbReference type="EMBL" id="SSFD01000167">
    <property type="protein sequence ID" value="TXH84806.1"/>
    <property type="molecule type" value="Genomic_DNA"/>
</dbReference>
<reference evidence="1 2" key="1">
    <citation type="submission" date="2018-09" db="EMBL/GenBank/DDBJ databases">
        <title>Metagenome Assembled Genomes from an Advanced Water Purification Facility.</title>
        <authorList>
            <person name="Stamps B.W."/>
            <person name="Spear J.R."/>
        </authorList>
    </citation>
    <scope>NUCLEOTIDE SEQUENCE [LARGE SCALE GENOMIC DNA]</scope>
    <source>
        <strain evidence="1">Bin_27_1</strain>
    </source>
</reference>
<evidence type="ECO:0000313" key="2">
    <source>
        <dbReference type="Proteomes" id="UP000321192"/>
    </source>
</evidence>
<proteinExistence type="predicted"/>
<sequence>MPICSSVAARVPFPSYPDLSVFHQGARLREHSLGGVIGAGVDVVNSADEQFTGRPNSLTDAATSLPLPIGEITREAATLAFKDVFSEG</sequence>
<dbReference type="Proteomes" id="UP000321192">
    <property type="component" value="Unassembled WGS sequence"/>
</dbReference>
<accession>A0A5C7SP12</accession>
<dbReference type="RefSeq" id="WP_276658670.1">
    <property type="nucleotide sequence ID" value="NZ_SSFD01000167.1"/>
</dbReference>
<protein>
    <submittedName>
        <fullName evidence="1">Uncharacterized protein</fullName>
    </submittedName>
</protein>
<comment type="caution">
    <text evidence="1">The sequence shown here is derived from an EMBL/GenBank/DDBJ whole genome shotgun (WGS) entry which is preliminary data.</text>
</comment>
<organism evidence="1 2">
    <name type="scientific">Thauera aminoaromatica</name>
    <dbReference type="NCBI Taxonomy" id="164330"/>
    <lineage>
        <taxon>Bacteria</taxon>
        <taxon>Pseudomonadati</taxon>
        <taxon>Pseudomonadota</taxon>
        <taxon>Betaproteobacteria</taxon>
        <taxon>Rhodocyclales</taxon>
        <taxon>Zoogloeaceae</taxon>
        <taxon>Thauera</taxon>
    </lineage>
</organism>